<evidence type="ECO:0000256" key="4">
    <source>
        <dbReference type="ARBA" id="ARBA00023125"/>
    </source>
</evidence>
<name>A0ABM1LB91_GEKJA</name>
<evidence type="ECO:0000256" key="5">
    <source>
        <dbReference type="ARBA" id="ARBA00023242"/>
    </source>
</evidence>
<feature type="compositionally biased region" description="Low complexity" evidence="7">
    <location>
        <begin position="221"/>
        <end position="236"/>
    </location>
</feature>
<dbReference type="GeneID" id="107124307"/>
<dbReference type="InterPro" id="IPR026607">
    <property type="entry name" value="DMRT"/>
</dbReference>
<dbReference type="RefSeq" id="XP_015283228.1">
    <property type="nucleotide sequence ID" value="XM_015427742.1"/>
</dbReference>
<evidence type="ECO:0000313" key="9">
    <source>
        <dbReference type="Proteomes" id="UP000694871"/>
    </source>
</evidence>
<feature type="region of interest" description="Disordered" evidence="7">
    <location>
        <begin position="1"/>
        <end position="30"/>
    </location>
</feature>
<evidence type="ECO:0000256" key="6">
    <source>
        <dbReference type="PROSITE-ProRule" id="PRU00070"/>
    </source>
</evidence>
<dbReference type="InterPro" id="IPR005173">
    <property type="entry name" value="DMA"/>
</dbReference>
<feature type="compositionally biased region" description="Polar residues" evidence="7">
    <location>
        <begin position="1"/>
        <end position="11"/>
    </location>
</feature>
<keyword evidence="4 6" id="KW-0238">DNA-binding</keyword>
<comment type="subcellular location">
    <subcellularLocation>
        <location evidence="6">Nucleus</location>
    </subcellularLocation>
</comment>
<comment type="similarity">
    <text evidence="1">Belongs to the DMRT family.</text>
</comment>
<feature type="region of interest" description="Disordered" evidence="7">
    <location>
        <begin position="115"/>
        <end position="136"/>
    </location>
</feature>
<dbReference type="InterPro" id="IPR009060">
    <property type="entry name" value="UBA-like_sf"/>
</dbReference>
<dbReference type="Gene3D" id="4.10.1040.10">
    <property type="entry name" value="DM DNA-binding domain"/>
    <property type="match status" value="1"/>
</dbReference>
<dbReference type="SUPFAM" id="SSF46934">
    <property type="entry name" value="UBA-like"/>
    <property type="match status" value="1"/>
</dbReference>
<sequence length="437" mass="47545">MDPGSSPLQPQSSKLAAPPSTAPPPSVVSLPSGVPMPPTFFRPPSLLLRAAAAAAARKLSRTPKCARCRNHGVVSCLKGHKRFCRWRDCACAKCALIAERQRVMAAQVALRRQQAQEESEARGGPSGEAVPRQTGVEGEVATFKSCCPEFQRGRREEKFQKYDFFCSKPGSSLAYSHSPSLVSSAEVTRAGGDQREKPSGIPIPGKEKTDHPPGPEELLEGADSSASLSSSDMESGNESECPKHFVNSSIRFPPSPTTGVASRLRNPLDILAKVFPSHKQSRLEKILQFCKGDIVLAIEHVLNMDEHRQGLQNIAIPPLPERSVFQRSSDFSLLGVDVRALGNKSAFSPLQTSPAAFASEVNLYGLNPRLGIRPLRMTYTPPGFMTPYLRSGLFPALPFHSAMDYPFSGVIKDASYFSSKDSVARTEIYSRQGEEHK</sequence>
<dbReference type="InterPro" id="IPR036407">
    <property type="entry name" value="DM_DNA-bd_sf"/>
</dbReference>
<evidence type="ECO:0000313" key="10">
    <source>
        <dbReference type="RefSeq" id="XP_015283228.1"/>
    </source>
</evidence>
<dbReference type="Pfam" id="PF00751">
    <property type="entry name" value="DM"/>
    <property type="match status" value="1"/>
</dbReference>
<feature type="compositionally biased region" description="Basic and acidic residues" evidence="7">
    <location>
        <begin position="205"/>
        <end position="214"/>
    </location>
</feature>
<dbReference type="PANTHER" id="PTHR12322">
    <property type="entry name" value="DOUBLESEX AND MAB-3 RELATED TRANSCRIPTION FACTOR DMRT"/>
    <property type="match status" value="1"/>
</dbReference>
<dbReference type="SMART" id="SM00301">
    <property type="entry name" value="DM"/>
    <property type="match status" value="1"/>
</dbReference>
<reference evidence="10" key="1">
    <citation type="submission" date="2025-08" db="UniProtKB">
        <authorList>
            <consortium name="RefSeq"/>
        </authorList>
    </citation>
    <scope>IDENTIFICATION</scope>
</reference>
<accession>A0ABM1LB91</accession>
<feature type="domain" description="DM" evidence="8">
    <location>
        <begin position="65"/>
        <end position="112"/>
    </location>
</feature>
<dbReference type="SUPFAM" id="SSF82927">
    <property type="entry name" value="Cysteine-rich DNA binding domain, (DM domain)"/>
    <property type="match status" value="1"/>
</dbReference>
<dbReference type="PANTHER" id="PTHR12322:SF71">
    <property type="entry name" value="DOUBLESEX- AND MAB-3-RELATED TRANSCRIPTION FACTOR A1"/>
    <property type="match status" value="1"/>
</dbReference>
<dbReference type="InterPro" id="IPR001275">
    <property type="entry name" value="DM_DNA-bd"/>
</dbReference>
<proteinExistence type="inferred from homology"/>
<evidence type="ECO:0000256" key="2">
    <source>
        <dbReference type="ARBA" id="ARBA00022723"/>
    </source>
</evidence>
<dbReference type="Pfam" id="PF20624">
    <property type="entry name" value="DMRT5_DMB"/>
    <property type="match status" value="1"/>
</dbReference>
<keyword evidence="5 6" id="KW-0539">Nucleus</keyword>
<dbReference type="Proteomes" id="UP000694871">
    <property type="component" value="Unplaced"/>
</dbReference>
<evidence type="ECO:0000256" key="1">
    <source>
        <dbReference type="ARBA" id="ARBA00006834"/>
    </source>
</evidence>
<keyword evidence="2 6" id="KW-0479">Metal-binding</keyword>
<dbReference type="PROSITE" id="PS40000">
    <property type="entry name" value="DM_1"/>
    <property type="match status" value="1"/>
</dbReference>
<feature type="region of interest" description="Disordered" evidence="7">
    <location>
        <begin position="184"/>
        <end position="259"/>
    </location>
</feature>
<dbReference type="PROSITE" id="PS50809">
    <property type="entry name" value="DM_2"/>
    <property type="match status" value="1"/>
</dbReference>
<evidence type="ECO:0000259" key="8">
    <source>
        <dbReference type="PROSITE" id="PS50809"/>
    </source>
</evidence>
<feature type="DNA-binding region" description="DM" evidence="6">
    <location>
        <begin position="65"/>
        <end position="112"/>
    </location>
</feature>
<keyword evidence="9" id="KW-1185">Reference proteome</keyword>
<evidence type="ECO:0000256" key="7">
    <source>
        <dbReference type="SAM" id="MobiDB-lite"/>
    </source>
</evidence>
<protein>
    <submittedName>
        <fullName evidence="10">Doublesex- and mab-3-related transcription factor A1</fullName>
    </submittedName>
</protein>
<dbReference type="Pfam" id="PF03474">
    <property type="entry name" value="DMA"/>
    <property type="match status" value="1"/>
</dbReference>
<keyword evidence="3 6" id="KW-0862">Zinc</keyword>
<evidence type="ECO:0000256" key="3">
    <source>
        <dbReference type="ARBA" id="ARBA00022833"/>
    </source>
</evidence>
<gene>
    <name evidence="10" type="primary">DMRTA1</name>
</gene>
<organism evidence="9 10">
    <name type="scientific">Gekko japonicus</name>
    <name type="common">Schlegel's Japanese gecko</name>
    <dbReference type="NCBI Taxonomy" id="146911"/>
    <lineage>
        <taxon>Eukaryota</taxon>
        <taxon>Metazoa</taxon>
        <taxon>Chordata</taxon>
        <taxon>Craniata</taxon>
        <taxon>Vertebrata</taxon>
        <taxon>Euteleostomi</taxon>
        <taxon>Lepidosauria</taxon>
        <taxon>Squamata</taxon>
        <taxon>Bifurcata</taxon>
        <taxon>Gekkota</taxon>
        <taxon>Gekkonidae</taxon>
        <taxon>Gekkoninae</taxon>
        <taxon>Gekko</taxon>
    </lineage>
</organism>
<dbReference type="InterPro" id="IPR046472">
    <property type="entry name" value="DMRT5_1_DMB_dom"/>
</dbReference>